<organism evidence="1">
    <name type="scientific">Spiribacter salinus</name>
    <dbReference type="NCBI Taxonomy" id="1335746"/>
    <lineage>
        <taxon>Bacteria</taxon>
        <taxon>Pseudomonadati</taxon>
        <taxon>Pseudomonadota</taxon>
        <taxon>Gammaproteobacteria</taxon>
        <taxon>Chromatiales</taxon>
        <taxon>Ectothiorhodospiraceae</taxon>
        <taxon>Spiribacter</taxon>
    </lineage>
</organism>
<protein>
    <recommendedName>
        <fullName evidence="2">Pilus assembly protein</fullName>
    </recommendedName>
</protein>
<sequence length="225" mass="25224">MLESLIALPVLLVVGLSVVQWAFVYEARAFVDHGALMAARAGAMENARMQPMRLALARALTPLHPSARNVGAFETRVVSKTLPDILAHARIRILNPTREAFTDHGQRDRSGTRYLPFRDMHRQSSRIGPHSELTLQDATLLRVQVTYGYPLHVPYAGWFIAKAALGAAWLGSNWDVREQLMLRNNRLPIVATATVRMQSQVIDGKQFPKKDDLSETIRVKPPQRS</sequence>
<name>A0A540VRZ5_9GAMM</name>
<comment type="caution">
    <text evidence="1">The sequence shown here is derived from an EMBL/GenBank/DDBJ whole genome shotgun (WGS) entry which is preliminary data.</text>
</comment>
<accession>A0A540VRZ5</accession>
<dbReference type="Proteomes" id="UP000315400">
    <property type="component" value="Unassembled WGS sequence"/>
</dbReference>
<dbReference type="EMBL" id="VIFK01000056">
    <property type="protein sequence ID" value="TQE99508.1"/>
    <property type="molecule type" value="Genomic_DNA"/>
</dbReference>
<reference evidence="1" key="1">
    <citation type="submission" date="2019-06" db="EMBL/GenBank/DDBJ databases">
        <title>Metagenome assembled Genome of Spiribacter salinus SL48-SHIP from the microbial mat of Salt Lake 48 (Novosibirsk region, Russia).</title>
        <authorList>
            <person name="Shipova A."/>
            <person name="Rozanov A.S."/>
            <person name="Bryanskaya A.V."/>
            <person name="Peltek S.E."/>
        </authorList>
    </citation>
    <scope>NUCLEOTIDE SEQUENCE [LARGE SCALE GENOMIC DNA]</scope>
    <source>
        <strain evidence="1">SL48-SHIP-2</strain>
    </source>
</reference>
<gene>
    <name evidence="1" type="ORF">FKY71_08180</name>
</gene>
<proteinExistence type="predicted"/>
<evidence type="ECO:0000313" key="1">
    <source>
        <dbReference type="EMBL" id="TQE99508.1"/>
    </source>
</evidence>
<evidence type="ECO:0008006" key="2">
    <source>
        <dbReference type="Google" id="ProtNLM"/>
    </source>
</evidence>
<dbReference type="AlphaFoldDB" id="A0A540VRZ5"/>
<dbReference type="STRING" id="1260251.SPISAL_01900"/>